<evidence type="ECO:0000313" key="1">
    <source>
        <dbReference type="EMBL" id="JAD43094.1"/>
    </source>
</evidence>
<accession>A0A0A8ZUR0</accession>
<sequence length="22" mass="2434">MQLEHCRRVTVINSSFQGGGTL</sequence>
<organism evidence="1">
    <name type="scientific">Arundo donax</name>
    <name type="common">Giant reed</name>
    <name type="synonym">Donax arundinaceus</name>
    <dbReference type="NCBI Taxonomy" id="35708"/>
    <lineage>
        <taxon>Eukaryota</taxon>
        <taxon>Viridiplantae</taxon>
        <taxon>Streptophyta</taxon>
        <taxon>Embryophyta</taxon>
        <taxon>Tracheophyta</taxon>
        <taxon>Spermatophyta</taxon>
        <taxon>Magnoliopsida</taxon>
        <taxon>Liliopsida</taxon>
        <taxon>Poales</taxon>
        <taxon>Poaceae</taxon>
        <taxon>PACMAD clade</taxon>
        <taxon>Arundinoideae</taxon>
        <taxon>Arundineae</taxon>
        <taxon>Arundo</taxon>
    </lineage>
</organism>
<dbReference type="AlphaFoldDB" id="A0A0A8ZUR0"/>
<reference evidence="1" key="1">
    <citation type="submission" date="2014-09" db="EMBL/GenBank/DDBJ databases">
        <authorList>
            <person name="Magalhaes I.L.F."/>
            <person name="Oliveira U."/>
            <person name="Santos F.R."/>
            <person name="Vidigal T.H.D.A."/>
            <person name="Brescovit A.D."/>
            <person name="Santos A.J."/>
        </authorList>
    </citation>
    <scope>NUCLEOTIDE SEQUENCE</scope>
    <source>
        <tissue evidence="1">Shoot tissue taken approximately 20 cm above the soil surface</tissue>
    </source>
</reference>
<protein>
    <submittedName>
        <fullName evidence="1">Uncharacterized protein</fullName>
    </submittedName>
</protein>
<dbReference type="EMBL" id="GBRH01254801">
    <property type="protein sequence ID" value="JAD43094.1"/>
    <property type="molecule type" value="Transcribed_RNA"/>
</dbReference>
<name>A0A0A8ZUR0_ARUDO</name>
<reference evidence="1" key="2">
    <citation type="journal article" date="2015" name="Data Brief">
        <title>Shoot transcriptome of the giant reed, Arundo donax.</title>
        <authorList>
            <person name="Barrero R.A."/>
            <person name="Guerrero F.D."/>
            <person name="Moolhuijzen P."/>
            <person name="Goolsby J.A."/>
            <person name="Tidwell J."/>
            <person name="Bellgard S.E."/>
            <person name="Bellgard M.I."/>
        </authorList>
    </citation>
    <scope>NUCLEOTIDE SEQUENCE</scope>
    <source>
        <tissue evidence="1">Shoot tissue taken approximately 20 cm above the soil surface</tissue>
    </source>
</reference>
<proteinExistence type="predicted"/>